<sequence>MKRAKVLSVSICMVLMWTLLLTACSGGKQGGDNGTQDGTANKTQESAAEGQKVTITYWNMFSGGDGAIMNQLVKQFNDEHQGRIEVKALTQDWGQFYTKLQTAVSGGNAPDLAISHTSKLAELVDLKIIEPMDPYSLDWSGFNENMLKATMFDGKHYAMPIDAHPLILYYNKKILRDLNLLDENERPVIDPGPDGFKAFLQKIKDGAPKGVVNMLLGSSGEDPYRVWWALYNQLGGQGLFDESGKKVTVNNQQGKQAAAYVADLFSSGLVPKNLPKIGETFQAGKGALLPTGVWFTGTLEATKGLEFGAIPFPQIYDKPATWIDSHSFILPVHKKGADENKVKASLTFAKWVTDHAAQWAKAGHIPPSKTAIESEEFKNLPLRQDYLQAANDGVYMPQQPKLWPVKDQLVQALETIWTGKATVDQGLQSAEQNMQKILAR</sequence>
<dbReference type="InterPro" id="IPR006059">
    <property type="entry name" value="SBP"/>
</dbReference>
<dbReference type="CDD" id="cd14748">
    <property type="entry name" value="PBP2_UgpB"/>
    <property type="match status" value="1"/>
</dbReference>
<dbReference type="OrthoDB" id="9768630at2"/>
<dbReference type="GO" id="GO:0055052">
    <property type="term" value="C:ATP-binding cassette (ABC) transporter complex, substrate-binding subunit-containing"/>
    <property type="evidence" value="ECO:0007669"/>
    <property type="project" value="TreeGrafter"/>
</dbReference>
<dbReference type="RefSeq" id="WP_089198022.1">
    <property type="nucleotide sequence ID" value="NZ_NHRJ02000001.1"/>
</dbReference>
<evidence type="ECO:0000256" key="4">
    <source>
        <dbReference type="SAM" id="SignalP"/>
    </source>
</evidence>
<dbReference type="GO" id="GO:1901982">
    <property type="term" value="F:maltose binding"/>
    <property type="evidence" value="ECO:0007669"/>
    <property type="project" value="TreeGrafter"/>
</dbReference>
<evidence type="ECO:0000313" key="6">
    <source>
        <dbReference type="Proteomes" id="UP000214746"/>
    </source>
</evidence>
<dbReference type="Proteomes" id="UP000214746">
    <property type="component" value="Unassembled WGS sequence"/>
</dbReference>
<comment type="caution">
    <text evidence="5">The sequence shown here is derived from an EMBL/GenBank/DDBJ whole genome shotgun (WGS) entry which is preliminary data.</text>
</comment>
<dbReference type="Pfam" id="PF13416">
    <property type="entry name" value="SBP_bac_8"/>
    <property type="match status" value="1"/>
</dbReference>
<keyword evidence="2" id="KW-0813">Transport</keyword>
<dbReference type="Gene3D" id="3.40.190.10">
    <property type="entry name" value="Periplasmic binding protein-like II"/>
    <property type="match status" value="1"/>
</dbReference>
<reference evidence="5" key="1">
    <citation type="submission" date="2018-06" db="EMBL/GenBank/DDBJ databases">
        <title>Paenibacillus xerothermodurans sp. nov. an extremely dry heat resistant spore forming bacterium isolated from the soil of Cape Canaveral, Florida.</title>
        <authorList>
            <person name="Seuylemezian A."/>
            <person name="Kaur N."/>
            <person name="Patil P."/>
            <person name="Patil P."/>
            <person name="Mayilraj S."/>
            <person name="Vaishampayan P."/>
        </authorList>
    </citation>
    <scope>NUCLEOTIDE SEQUENCE [LARGE SCALE GENOMIC DNA]</scope>
    <source>
        <strain evidence="5">ATCC 27380</strain>
    </source>
</reference>
<dbReference type="GO" id="GO:0042956">
    <property type="term" value="P:maltodextrin transmembrane transport"/>
    <property type="evidence" value="ECO:0007669"/>
    <property type="project" value="TreeGrafter"/>
</dbReference>
<gene>
    <name evidence="5" type="ORF">CBW46_000150</name>
</gene>
<evidence type="ECO:0000313" key="5">
    <source>
        <dbReference type="EMBL" id="PZE22251.1"/>
    </source>
</evidence>
<keyword evidence="6" id="KW-1185">Reference proteome</keyword>
<evidence type="ECO:0000256" key="1">
    <source>
        <dbReference type="ARBA" id="ARBA00008520"/>
    </source>
</evidence>
<name>A0A2W1NGM6_PAEXE</name>
<feature type="chain" id="PRO_5039471583" evidence="4">
    <location>
        <begin position="24"/>
        <end position="440"/>
    </location>
</feature>
<dbReference type="PANTHER" id="PTHR30061">
    <property type="entry name" value="MALTOSE-BINDING PERIPLASMIC PROTEIN"/>
    <property type="match status" value="1"/>
</dbReference>
<proteinExistence type="inferred from homology"/>
<dbReference type="GO" id="GO:0015768">
    <property type="term" value="P:maltose transport"/>
    <property type="evidence" value="ECO:0007669"/>
    <property type="project" value="TreeGrafter"/>
</dbReference>
<comment type="similarity">
    <text evidence="1">Belongs to the bacterial solute-binding protein 1 family.</text>
</comment>
<dbReference type="PROSITE" id="PS51257">
    <property type="entry name" value="PROKAR_LIPOPROTEIN"/>
    <property type="match status" value="1"/>
</dbReference>
<organism evidence="5 6">
    <name type="scientific">Paenibacillus xerothermodurans</name>
    <dbReference type="NCBI Taxonomy" id="1977292"/>
    <lineage>
        <taxon>Bacteria</taxon>
        <taxon>Bacillati</taxon>
        <taxon>Bacillota</taxon>
        <taxon>Bacilli</taxon>
        <taxon>Bacillales</taxon>
        <taxon>Paenibacillaceae</taxon>
        <taxon>Paenibacillus</taxon>
    </lineage>
</organism>
<feature type="signal peptide" evidence="4">
    <location>
        <begin position="1"/>
        <end position="23"/>
    </location>
</feature>
<keyword evidence="3 4" id="KW-0732">Signal</keyword>
<dbReference type="EMBL" id="NHRJ02000001">
    <property type="protein sequence ID" value="PZE22251.1"/>
    <property type="molecule type" value="Genomic_DNA"/>
</dbReference>
<dbReference type="PANTHER" id="PTHR30061:SF50">
    <property type="entry name" value="MALTOSE_MALTODEXTRIN-BINDING PERIPLASMIC PROTEIN"/>
    <property type="match status" value="1"/>
</dbReference>
<evidence type="ECO:0000256" key="2">
    <source>
        <dbReference type="ARBA" id="ARBA00022448"/>
    </source>
</evidence>
<evidence type="ECO:0000256" key="3">
    <source>
        <dbReference type="ARBA" id="ARBA00022729"/>
    </source>
</evidence>
<protein>
    <submittedName>
        <fullName evidence="5">ABC transporter substrate-binding protein</fullName>
    </submittedName>
</protein>
<dbReference type="SUPFAM" id="SSF53850">
    <property type="entry name" value="Periplasmic binding protein-like II"/>
    <property type="match status" value="1"/>
</dbReference>
<dbReference type="AlphaFoldDB" id="A0A2W1NGM6"/>
<accession>A0A2W1NGM6</accession>